<feature type="compositionally biased region" description="Basic and acidic residues" evidence="5">
    <location>
        <begin position="479"/>
        <end position="502"/>
    </location>
</feature>
<reference evidence="7" key="1">
    <citation type="submission" date="2016-03" db="EMBL/GenBank/DDBJ databases">
        <title>Draft genome sequence of Rosellinia necatrix.</title>
        <authorList>
            <person name="Kanematsu S."/>
        </authorList>
    </citation>
    <scope>NUCLEOTIDE SEQUENCE [LARGE SCALE GENOMIC DNA]</scope>
    <source>
        <strain evidence="7">W97</strain>
    </source>
</reference>
<sequence>MRASTLSAGLDWVLSPGAVPLLASALTLLIIFNYVVVTLQYHRGRKSRGTGLPVPLYPALVPYFGNVVPLIFNSARFVRAATSYGGRLTSTAVTFMGIKLYLFQDRETIAKFMKHPDLCSPMSLYVFALRHFFGMPEKSLEVYRADESGPHKKPFPGTDSHFRIDYVLHQSFIRGWSGPGLVHTTRRFRGALQARADGLDISSTSWVQVPDIFQFLLNPVSASITESVFGPTLLSINPDFLDDLWAYDAKLPWMARGLPSFLMPAPYRIRDRLRAQIKRWQSHARDSFRESDIEGDGGDPFWGSELVRQLWEVLRGAGTHDDDALSAHHLGMIFAANFNLVPSAVVTMLQIILVPGLLQRVRDEMEANVTRSPSGVEGVEFRRLLHLPLLSSVYAEALRLHVKVFFFASSPRSEVSVGKWTLPRGSLGLINTDGPHTDERVWNTQNGRHPVDTFWAERFLVDPSDPSSGPVNPQFRAQECSERKRGGVPDKSPSDKSSKHFSTEGLEGSWIPYGGGPAICPGRFLAKNIILLTCALLISEFDFELVGDVEMGELDDWRYGLGVVRPKNEIPVRIRRRSARVPVWLS</sequence>
<keyword evidence="6" id="KW-1133">Transmembrane helix</keyword>
<name>A0A1W2TGQ3_ROSNE</name>
<dbReference type="AlphaFoldDB" id="A0A1W2TGQ3"/>
<keyword evidence="6" id="KW-0812">Transmembrane</keyword>
<dbReference type="OMA" id="HEHISAF"/>
<gene>
    <name evidence="7" type="ORF">SAMD00023353_2701260</name>
</gene>
<dbReference type="InterPro" id="IPR050529">
    <property type="entry name" value="CYP450_sterol_14alpha_dmase"/>
</dbReference>
<feature type="transmembrane region" description="Helical" evidence="6">
    <location>
        <begin position="20"/>
        <end position="42"/>
    </location>
</feature>
<dbReference type="GO" id="GO:0020037">
    <property type="term" value="F:heme binding"/>
    <property type="evidence" value="ECO:0007669"/>
    <property type="project" value="InterPro"/>
</dbReference>
<accession>A0A1W2TGQ3</accession>
<keyword evidence="8" id="KW-1185">Reference proteome</keyword>
<keyword evidence="3" id="KW-0479">Metal-binding</keyword>
<evidence type="ECO:0000313" key="8">
    <source>
        <dbReference type="Proteomes" id="UP000054516"/>
    </source>
</evidence>
<evidence type="ECO:0000256" key="1">
    <source>
        <dbReference type="ARBA" id="ARBA00010617"/>
    </source>
</evidence>
<evidence type="ECO:0000256" key="5">
    <source>
        <dbReference type="SAM" id="MobiDB-lite"/>
    </source>
</evidence>
<comment type="similarity">
    <text evidence="1">Belongs to the cytochrome P450 family.</text>
</comment>
<keyword evidence="4" id="KW-0408">Iron</keyword>
<dbReference type="Proteomes" id="UP000054516">
    <property type="component" value="Unassembled WGS sequence"/>
</dbReference>
<dbReference type="Gene3D" id="1.10.630.10">
    <property type="entry name" value="Cytochrome P450"/>
    <property type="match status" value="1"/>
</dbReference>
<dbReference type="PANTHER" id="PTHR24304:SF2">
    <property type="entry name" value="24-HYDROXYCHOLESTEROL 7-ALPHA-HYDROXYLASE"/>
    <property type="match status" value="1"/>
</dbReference>
<evidence type="ECO:0000256" key="6">
    <source>
        <dbReference type="SAM" id="Phobius"/>
    </source>
</evidence>
<feature type="transmembrane region" description="Helical" evidence="6">
    <location>
        <begin position="54"/>
        <end position="72"/>
    </location>
</feature>
<protein>
    <submittedName>
        <fullName evidence="7">Putative NACHT and Ankyrin domain protein</fullName>
    </submittedName>
</protein>
<evidence type="ECO:0000256" key="2">
    <source>
        <dbReference type="ARBA" id="ARBA00022617"/>
    </source>
</evidence>
<dbReference type="GO" id="GO:0005506">
    <property type="term" value="F:iron ion binding"/>
    <property type="evidence" value="ECO:0007669"/>
    <property type="project" value="InterPro"/>
</dbReference>
<feature type="region of interest" description="Disordered" evidence="5">
    <location>
        <begin position="463"/>
        <end position="503"/>
    </location>
</feature>
<dbReference type="PANTHER" id="PTHR24304">
    <property type="entry name" value="CYTOCHROME P450 FAMILY 7"/>
    <property type="match status" value="1"/>
</dbReference>
<keyword evidence="2" id="KW-0349">Heme</keyword>
<dbReference type="OrthoDB" id="1470350at2759"/>
<dbReference type="GO" id="GO:0008395">
    <property type="term" value="F:steroid hydroxylase activity"/>
    <property type="evidence" value="ECO:0007669"/>
    <property type="project" value="TreeGrafter"/>
</dbReference>
<evidence type="ECO:0000256" key="4">
    <source>
        <dbReference type="ARBA" id="ARBA00023004"/>
    </source>
</evidence>
<keyword evidence="6" id="KW-0472">Membrane</keyword>
<dbReference type="EMBL" id="DF977472">
    <property type="protein sequence ID" value="GAP87288.1"/>
    <property type="molecule type" value="Genomic_DNA"/>
</dbReference>
<dbReference type="InterPro" id="IPR036396">
    <property type="entry name" value="Cyt_P450_sf"/>
</dbReference>
<dbReference type="STRING" id="77044.A0A1W2TGQ3"/>
<dbReference type="SUPFAM" id="SSF48264">
    <property type="entry name" value="Cytochrome P450"/>
    <property type="match status" value="1"/>
</dbReference>
<evidence type="ECO:0000313" key="7">
    <source>
        <dbReference type="EMBL" id="GAP87288.1"/>
    </source>
</evidence>
<organism evidence="7">
    <name type="scientific">Rosellinia necatrix</name>
    <name type="common">White root-rot fungus</name>
    <dbReference type="NCBI Taxonomy" id="77044"/>
    <lineage>
        <taxon>Eukaryota</taxon>
        <taxon>Fungi</taxon>
        <taxon>Dikarya</taxon>
        <taxon>Ascomycota</taxon>
        <taxon>Pezizomycotina</taxon>
        <taxon>Sordariomycetes</taxon>
        <taxon>Xylariomycetidae</taxon>
        <taxon>Xylariales</taxon>
        <taxon>Xylariaceae</taxon>
        <taxon>Rosellinia</taxon>
    </lineage>
</organism>
<dbReference type="GO" id="GO:0016705">
    <property type="term" value="F:oxidoreductase activity, acting on paired donors, with incorporation or reduction of molecular oxygen"/>
    <property type="evidence" value="ECO:0007669"/>
    <property type="project" value="InterPro"/>
</dbReference>
<dbReference type="InterPro" id="IPR001128">
    <property type="entry name" value="Cyt_P450"/>
</dbReference>
<dbReference type="CDD" id="cd11040">
    <property type="entry name" value="CYP7_CYP8-like"/>
    <property type="match status" value="1"/>
</dbReference>
<evidence type="ECO:0000256" key="3">
    <source>
        <dbReference type="ARBA" id="ARBA00022723"/>
    </source>
</evidence>
<dbReference type="Pfam" id="PF00067">
    <property type="entry name" value="p450"/>
    <property type="match status" value="1"/>
</dbReference>
<proteinExistence type="inferred from homology"/>